<evidence type="ECO:0000313" key="18">
    <source>
        <dbReference type="Proteomes" id="UP001597079"/>
    </source>
</evidence>
<dbReference type="Pfam" id="PF01502">
    <property type="entry name" value="PRA-CH"/>
    <property type="match status" value="1"/>
</dbReference>
<comment type="subcellular location">
    <subcellularLocation>
        <location evidence="3 15">Cytoplasm</location>
    </subcellularLocation>
</comment>
<accession>A0ABW4JBP6</accession>
<feature type="region of interest" description="Phosphoribosyl-AMP cyclohydrolase" evidence="15">
    <location>
        <begin position="1"/>
        <end position="159"/>
    </location>
</feature>
<evidence type="ECO:0000256" key="2">
    <source>
        <dbReference type="ARBA" id="ARBA00001460"/>
    </source>
</evidence>
<comment type="caution">
    <text evidence="17">The sequence shown here is derived from an EMBL/GenBank/DDBJ whole genome shotgun (WGS) entry which is preliminary data.</text>
</comment>
<proteinExistence type="inferred from homology"/>
<evidence type="ECO:0000256" key="14">
    <source>
        <dbReference type="ARBA" id="ARBA00023268"/>
    </source>
</evidence>
<dbReference type="HAMAP" id="MF_01020">
    <property type="entry name" value="HisE"/>
    <property type="match status" value="1"/>
</dbReference>
<evidence type="ECO:0000256" key="15">
    <source>
        <dbReference type="HAMAP-Rule" id="MF_01019"/>
    </source>
</evidence>
<evidence type="ECO:0000256" key="3">
    <source>
        <dbReference type="ARBA" id="ARBA00004496"/>
    </source>
</evidence>
<name>A0ABW4JBP6_9BACL</name>
<dbReference type="SUPFAM" id="SSF101386">
    <property type="entry name" value="all-alpha NTP pyrophosphatases"/>
    <property type="match status" value="1"/>
</dbReference>
<evidence type="ECO:0000256" key="12">
    <source>
        <dbReference type="ARBA" id="ARBA00022840"/>
    </source>
</evidence>
<dbReference type="InterPro" id="IPR038019">
    <property type="entry name" value="PRib_AMP_CycHydrolase_sf"/>
</dbReference>
<evidence type="ECO:0000256" key="6">
    <source>
        <dbReference type="ARBA" id="ARBA00007731"/>
    </source>
</evidence>
<dbReference type="NCBIfam" id="TIGR03188">
    <property type="entry name" value="histidine_hisI"/>
    <property type="match status" value="1"/>
</dbReference>
<dbReference type="SUPFAM" id="SSF141734">
    <property type="entry name" value="HisI-like"/>
    <property type="match status" value="1"/>
</dbReference>
<dbReference type="EC" id="3.5.4.19" evidence="15"/>
<dbReference type="InterPro" id="IPR021130">
    <property type="entry name" value="PRib-ATP_PPHydrolase-like"/>
</dbReference>
<dbReference type="GO" id="GO:0004636">
    <property type="term" value="F:phosphoribosyl-ATP diphosphatase activity"/>
    <property type="evidence" value="ECO:0007669"/>
    <property type="project" value="UniProtKB-EC"/>
</dbReference>
<evidence type="ECO:0000256" key="11">
    <source>
        <dbReference type="ARBA" id="ARBA00022801"/>
    </source>
</evidence>
<dbReference type="EMBL" id="JBHUCX010000004">
    <property type="protein sequence ID" value="MFD1673318.1"/>
    <property type="molecule type" value="Genomic_DNA"/>
</dbReference>
<keyword evidence="12 15" id="KW-0067">ATP-binding</keyword>
<feature type="region of interest" description="Phosphoribosyl-ATP pyrophosphohydrolase" evidence="15">
    <location>
        <begin position="160"/>
        <end position="251"/>
    </location>
</feature>
<evidence type="ECO:0000256" key="4">
    <source>
        <dbReference type="ARBA" id="ARBA00005169"/>
    </source>
</evidence>
<dbReference type="InterPro" id="IPR023019">
    <property type="entry name" value="His_synth_HisIE"/>
</dbReference>
<evidence type="ECO:0000313" key="17">
    <source>
        <dbReference type="EMBL" id="MFD1673318.1"/>
    </source>
</evidence>
<evidence type="ECO:0000256" key="9">
    <source>
        <dbReference type="ARBA" id="ARBA00022605"/>
    </source>
</evidence>
<evidence type="ECO:0000256" key="1">
    <source>
        <dbReference type="ARBA" id="ARBA00000024"/>
    </source>
</evidence>
<dbReference type="HAMAP" id="MF_01021">
    <property type="entry name" value="HisI"/>
    <property type="match status" value="1"/>
</dbReference>
<keyword evidence="13 15" id="KW-0368">Histidine biosynthesis</keyword>
<dbReference type="InterPro" id="IPR002496">
    <property type="entry name" value="PRib_AMP_CycHydrolase_dom"/>
</dbReference>
<comment type="pathway">
    <text evidence="5 15">Amino-acid biosynthesis; L-histidine biosynthesis; L-histidine from 5-phospho-alpha-D-ribose 1-diphosphate: step 2/9.</text>
</comment>
<sequence>MDLPVSKETVDLAKVRYDAQTGLVPVVVQDADTGRVLTLAYANREAIKRTLATKETWFWSRSRAEYWHKGATSGNIQQLVDVRMDCDGDAVLYLVRPVGPACHTGEESCFHRSVSHVETSAGAEGEQAPVVSEVTVRSEANGFGSTDTLADIDSTSFTGLAELWRVIDGRRREMPEGSYTTYLFTHGAEKIGKKVGEEAVEVALSALRAELTGSASTVASESADLLYHLFVLWRSVGVSPDKVMQALADRK</sequence>
<gene>
    <name evidence="15 17" type="primary">hisIE</name>
    <name evidence="15" type="synonym">hisI</name>
    <name evidence="17" type="ORF">ACFSB2_01095</name>
</gene>
<reference evidence="18" key="1">
    <citation type="journal article" date="2019" name="Int. J. Syst. Evol. Microbiol.">
        <title>The Global Catalogue of Microorganisms (GCM) 10K type strain sequencing project: providing services to taxonomists for standard genome sequencing and annotation.</title>
        <authorList>
            <consortium name="The Broad Institute Genomics Platform"/>
            <consortium name="The Broad Institute Genome Sequencing Center for Infectious Disease"/>
            <person name="Wu L."/>
            <person name="Ma J."/>
        </authorList>
    </citation>
    <scope>NUCLEOTIDE SEQUENCE [LARGE SCALE GENOMIC DNA]</scope>
    <source>
        <strain evidence="18">CGMCC 1.12286</strain>
    </source>
</reference>
<dbReference type="NCBIfam" id="NF002747">
    <property type="entry name" value="PRK02759.1"/>
    <property type="match status" value="1"/>
</dbReference>
<dbReference type="NCBIfam" id="NF000768">
    <property type="entry name" value="PRK00051.1"/>
    <property type="match status" value="1"/>
</dbReference>
<evidence type="ECO:0000259" key="16">
    <source>
        <dbReference type="Pfam" id="PF01502"/>
    </source>
</evidence>
<keyword evidence="11 15" id="KW-0378">Hydrolase</keyword>
<dbReference type="CDD" id="cd11534">
    <property type="entry name" value="NTP-PPase_HisIE_like"/>
    <property type="match status" value="1"/>
</dbReference>
<keyword evidence="9 15" id="KW-0028">Amino-acid biosynthesis</keyword>
<dbReference type="Gene3D" id="3.10.20.810">
    <property type="entry name" value="Phosphoribosyl-AMP cyclohydrolase"/>
    <property type="match status" value="1"/>
</dbReference>
<evidence type="ECO:0000256" key="10">
    <source>
        <dbReference type="ARBA" id="ARBA00022741"/>
    </source>
</evidence>
<comment type="catalytic activity">
    <reaction evidence="2 15">
        <text>1-(5-phospho-beta-D-ribosyl)-ATP + H2O = 1-(5-phospho-beta-D-ribosyl)-5'-AMP + diphosphate + H(+)</text>
        <dbReference type="Rhea" id="RHEA:22828"/>
        <dbReference type="ChEBI" id="CHEBI:15377"/>
        <dbReference type="ChEBI" id="CHEBI:15378"/>
        <dbReference type="ChEBI" id="CHEBI:33019"/>
        <dbReference type="ChEBI" id="CHEBI:59457"/>
        <dbReference type="ChEBI" id="CHEBI:73183"/>
        <dbReference type="EC" id="3.6.1.31"/>
    </reaction>
</comment>
<dbReference type="HAMAP" id="MF_01019">
    <property type="entry name" value="HisIE"/>
    <property type="match status" value="1"/>
</dbReference>
<dbReference type="PANTHER" id="PTHR42945">
    <property type="entry name" value="HISTIDINE BIOSYNTHESIS BIFUNCTIONAL PROTEIN"/>
    <property type="match status" value="1"/>
</dbReference>
<dbReference type="RefSeq" id="WP_377940681.1">
    <property type="nucleotide sequence ID" value="NZ_JBHUCX010000004.1"/>
</dbReference>
<comment type="similarity">
    <text evidence="7 15">In the N-terminal section; belongs to the PRA-CH family.</text>
</comment>
<evidence type="ECO:0000256" key="13">
    <source>
        <dbReference type="ARBA" id="ARBA00023102"/>
    </source>
</evidence>
<keyword evidence="18" id="KW-1185">Reference proteome</keyword>
<dbReference type="InterPro" id="IPR026660">
    <property type="entry name" value="PRA-CH"/>
</dbReference>
<dbReference type="Proteomes" id="UP001597079">
    <property type="component" value="Unassembled WGS sequence"/>
</dbReference>
<feature type="domain" description="Phosphoribosyl-AMP cyclohydrolase" evidence="16">
    <location>
        <begin position="39"/>
        <end position="111"/>
    </location>
</feature>
<protein>
    <recommendedName>
        <fullName evidence="15">Histidine biosynthesis bifunctional protein HisIE</fullName>
    </recommendedName>
    <domain>
        <recommendedName>
            <fullName evidence="15">Phosphoribosyl-AMP cyclohydrolase</fullName>
            <shortName evidence="15">PRA-CH</shortName>
            <ecNumber evidence="15">3.5.4.19</ecNumber>
        </recommendedName>
    </domain>
    <domain>
        <recommendedName>
            <fullName evidence="15">Phosphoribosyl-ATP pyrophosphatase</fullName>
            <shortName evidence="15">PRA-PH</shortName>
            <ecNumber evidence="15">3.6.1.31</ecNumber>
        </recommendedName>
    </domain>
</protein>
<dbReference type="Gene3D" id="1.10.287.1080">
    <property type="entry name" value="MazG-like"/>
    <property type="match status" value="1"/>
</dbReference>
<dbReference type="InterPro" id="IPR008179">
    <property type="entry name" value="HisE"/>
</dbReference>
<keyword evidence="10 15" id="KW-0547">Nucleotide-binding</keyword>
<organism evidence="17 18">
    <name type="scientific">Alicyclobacillus fodiniaquatilis</name>
    <dbReference type="NCBI Taxonomy" id="1661150"/>
    <lineage>
        <taxon>Bacteria</taxon>
        <taxon>Bacillati</taxon>
        <taxon>Bacillota</taxon>
        <taxon>Bacilli</taxon>
        <taxon>Bacillales</taxon>
        <taxon>Alicyclobacillaceae</taxon>
        <taxon>Alicyclobacillus</taxon>
    </lineage>
</organism>
<dbReference type="PANTHER" id="PTHR42945:SF1">
    <property type="entry name" value="HISTIDINE BIOSYNTHESIS BIFUNCTIONAL PROTEIN HIS7"/>
    <property type="match status" value="1"/>
</dbReference>
<keyword evidence="14 15" id="KW-0511">Multifunctional enzyme</keyword>
<comment type="catalytic activity">
    <reaction evidence="1 15">
        <text>1-(5-phospho-beta-D-ribosyl)-5'-AMP + H2O = 1-(5-phospho-beta-D-ribosyl)-5-[(5-phospho-beta-D-ribosylamino)methylideneamino]imidazole-4-carboxamide</text>
        <dbReference type="Rhea" id="RHEA:20049"/>
        <dbReference type="ChEBI" id="CHEBI:15377"/>
        <dbReference type="ChEBI" id="CHEBI:58435"/>
        <dbReference type="ChEBI" id="CHEBI:59457"/>
        <dbReference type="EC" id="3.5.4.19"/>
    </reaction>
</comment>
<evidence type="ECO:0000256" key="8">
    <source>
        <dbReference type="ARBA" id="ARBA00022490"/>
    </source>
</evidence>
<comment type="similarity">
    <text evidence="6 15">In the C-terminal section; belongs to the PRA-PH family.</text>
</comment>
<dbReference type="EC" id="3.6.1.31" evidence="15"/>
<keyword evidence="8 15" id="KW-0963">Cytoplasm</keyword>
<dbReference type="GO" id="GO:0004635">
    <property type="term" value="F:phosphoribosyl-AMP cyclohydrolase activity"/>
    <property type="evidence" value="ECO:0007669"/>
    <property type="project" value="UniProtKB-EC"/>
</dbReference>
<evidence type="ECO:0000256" key="5">
    <source>
        <dbReference type="ARBA" id="ARBA00005204"/>
    </source>
</evidence>
<dbReference type="Pfam" id="PF01503">
    <property type="entry name" value="PRA-PH"/>
    <property type="match status" value="1"/>
</dbReference>
<evidence type="ECO:0000256" key="7">
    <source>
        <dbReference type="ARBA" id="ARBA00008299"/>
    </source>
</evidence>
<comment type="pathway">
    <text evidence="4 15">Amino-acid biosynthesis; L-histidine biosynthesis; L-histidine from 5-phospho-alpha-D-ribose 1-diphosphate: step 3/9.</text>
</comment>